<gene>
    <name evidence="6" type="ORF">ACFQSB_33120</name>
</gene>
<dbReference type="Gene3D" id="1.10.357.10">
    <property type="entry name" value="Tetracycline Repressor, domain 2"/>
    <property type="match status" value="1"/>
</dbReference>
<name>A0ABW2PD19_9ACTN</name>
<dbReference type="InterPro" id="IPR001647">
    <property type="entry name" value="HTH_TetR"/>
</dbReference>
<dbReference type="Proteomes" id="UP001596496">
    <property type="component" value="Unassembled WGS sequence"/>
</dbReference>
<dbReference type="PANTHER" id="PTHR30055:SF238">
    <property type="entry name" value="MYCOFACTOCIN BIOSYNTHESIS TRANSCRIPTIONAL REGULATOR MFTR-RELATED"/>
    <property type="match status" value="1"/>
</dbReference>
<feature type="domain" description="HTH tetR-type" evidence="5">
    <location>
        <begin position="16"/>
        <end position="76"/>
    </location>
</feature>
<keyword evidence="7" id="KW-1185">Reference proteome</keyword>
<sequence length="221" mass="23804">MDIGQDGAGLRERKKLQTRIALSWAAIRLTVERGWDNVRVEDIAADVGVSPRTFNNYFSSKAEAIASRHLDRARLIAAELRARPASEPIWEAVVNAVTARFDMREDGDRAKDDTGALPEVSHDQWAAGLRVMLAEPAMHGEFLKAGAIAEAELAAAVAERTGTDVVRDLYPRLVAAAVGAALGVVMDHWVRTNGSAPLMSLLHDALGRISAGLPDPRTPPA</sequence>
<evidence type="ECO:0000256" key="2">
    <source>
        <dbReference type="ARBA" id="ARBA00023125"/>
    </source>
</evidence>
<dbReference type="Gene3D" id="1.10.10.60">
    <property type="entry name" value="Homeodomain-like"/>
    <property type="match status" value="1"/>
</dbReference>
<comment type="caution">
    <text evidence="6">The sequence shown here is derived from an EMBL/GenBank/DDBJ whole genome shotgun (WGS) entry which is preliminary data.</text>
</comment>
<dbReference type="PROSITE" id="PS50977">
    <property type="entry name" value="HTH_TETR_2"/>
    <property type="match status" value="1"/>
</dbReference>
<dbReference type="PANTHER" id="PTHR30055">
    <property type="entry name" value="HTH-TYPE TRANSCRIPTIONAL REGULATOR RUTR"/>
    <property type="match status" value="1"/>
</dbReference>
<accession>A0ABW2PD19</accession>
<keyword evidence="2 4" id="KW-0238">DNA-binding</keyword>
<dbReference type="EMBL" id="JBHTCG010000034">
    <property type="protein sequence ID" value="MFC7387093.1"/>
    <property type="molecule type" value="Genomic_DNA"/>
</dbReference>
<evidence type="ECO:0000256" key="4">
    <source>
        <dbReference type="PROSITE-ProRule" id="PRU00335"/>
    </source>
</evidence>
<dbReference type="InterPro" id="IPR050109">
    <property type="entry name" value="HTH-type_TetR-like_transc_reg"/>
</dbReference>
<dbReference type="Pfam" id="PF00440">
    <property type="entry name" value="TetR_N"/>
    <property type="match status" value="1"/>
</dbReference>
<evidence type="ECO:0000313" key="6">
    <source>
        <dbReference type="EMBL" id="MFC7387093.1"/>
    </source>
</evidence>
<dbReference type="RefSeq" id="WP_380830771.1">
    <property type="nucleotide sequence ID" value="NZ_JBHTCG010000034.1"/>
</dbReference>
<evidence type="ECO:0000313" key="7">
    <source>
        <dbReference type="Proteomes" id="UP001596496"/>
    </source>
</evidence>
<dbReference type="Pfam" id="PF17754">
    <property type="entry name" value="TetR_C_14"/>
    <property type="match status" value="1"/>
</dbReference>
<protein>
    <submittedName>
        <fullName evidence="6">TetR/AcrR family transcriptional regulator</fullName>
    </submittedName>
</protein>
<dbReference type="InterPro" id="IPR009057">
    <property type="entry name" value="Homeodomain-like_sf"/>
</dbReference>
<keyword evidence="3" id="KW-0804">Transcription</keyword>
<proteinExistence type="predicted"/>
<evidence type="ECO:0000259" key="5">
    <source>
        <dbReference type="PROSITE" id="PS50977"/>
    </source>
</evidence>
<reference evidence="7" key="1">
    <citation type="journal article" date="2019" name="Int. J. Syst. Evol. Microbiol.">
        <title>The Global Catalogue of Microorganisms (GCM) 10K type strain sequencing project: providing services to taxonomists for standard genome sequencing and annotation.</title>
        <authorList>
            <consortium name="The Broad Institute Genomics Platform"/>
            <consortium name="The Broad Institute Genome Sequencing Center for Infectious Disease"/>
            <person name="Wu L."/>
            <person name="Ma J."/>
        </authorList>
    </citation>
    <scope>NUCLEOTIDE SEQUENCE [LARGE SCALE GENOMIC DNA]</scope>
    <source>
        <strain evidence="7">CECT 7649</strain>
    </source>
</reference>
<dbReference type="InterPro" id="IPR041347">
    <property type="entry name" value="MftR_C"/>
</dbReference>
<organism evidence="6 7">
    <name type="scientific">Sphaerisporangium rhizosphaerae</name>
    <dbReference type="NCBI Taxonomy" id="2269375"/>
    <lineage>
        <taxon>Bacteria</taxon>
        <taxon>Bacillati</taxon>
        <taxon>Actinomycetota</taxon>
        <taxon>Actinomycetes</taxon>
        <taxon>Streptosporangiales</taxon>
        <taxon>Streptosporangiaceae</taxon>
        <taxon>Sphaerisporangium</taxon>
    </lineage>
</organism>
<evidence type="ECO:0000256" key="3">
    <source>
        <dbReference type="ARBA" id="ARBA00023163"/>
    </source>
</evidence>
<keyword evidence="1" id="KW-0805">Transcription regulation</keyword>
<feature type="DNA-binding region" description="H-T-H motif" evidence="4">
    <location>
        <begin position="39"/>
        <end position="58"/>
    </location>
</feature>
<evidence type="ECO:0000256" key="1">
    <source>
        <dbReference type="ARBA" id="ARBA00023015"/>
    </source>
</evidence>
<dbReference type="SUPFAM" id="SSF46689">
    <property type="entry name" value="Homeodomain-like"/>
    <property type="match status" value="1"/>
</dbReference>